<dbReference type="GO" id="GO:0043683">
    <property type="term" value="P:type IV pilus assembly"/>
    <property type="evidence" value="ECO:0007669"/>
    <property type="project" value="TreeGrafter"/>
</dbReference>
<name>A0A7X1GCF6_9PSED</name>
<dbReference type="InterPro" id="IPR007813">
    <property type="entry name" value="PilN"/>
</dbReference>
<dbReference type="Proteomes" id="UP000526003">
    <property type="component" value="Unassembled WGS sequence"/>
</dbReference>
<keyword evidence="1" id="KW-0175">Coiled coil</keyword>
<dbReference type="PANTHER" id="PTHR40278:SF2">
    <property type="entry name" value="TYPE IV PILUS INNER MEMBRANE COMPONENT PILN"/>
    <property type="match status" value="1"/>
</dbReference>
<evidence type="ECO:0000256" key="1">
    <source>
        <dbReference type="SAM" id="Coils"/>
    </source>
</evidence>
<evidence type="ECO:0000256" key="2">
    <source>
        <dbReference type="SAM" id="Phobius"/>
    </source>
</evidence>
<feature type="transmembrane region" description="Helical" evidence="2">
    <location>
        <begin position="21"/>
        <end position="39"/>
    </location>
</feature>
<dbReference type="AlphaFoldDB" id="A0A7X1GCF6"/>
<dbReference type="PANTHER" id="PTHR40278">
    <property type="entry name" value="DNA UTILIZATION PROTEIN HOFN"/>
    <property type="match status" value="1"/>
</dbReference>
<dbReference type="InterPro" id="IPR052534">
    <property type="entry name" value="Extracell_DNA_Util/SecSys_Comp"/>
</dbReference>
<keyword evidence="2" id="KW-1133">Transmembrane helix</keyword>
<keyword evidence="4" id="KW-1185">Reference proteome</keyword>
<keyword evidence="2" id="KW-0812">Transmembrane</keyword>
<gene>
    <name evidence="3" type="ORF">H7995_08805</name>
</gene>
<protein>
    <submittedName>
        <fullName evidence="3">PilN domain-containing protein</fullName>
    </submittedName>
</protein>
<accession>A0A7X1GCF6</accession>
<proteinExistence type="predicted"/>
<keyword evidence="2" id="KW-0472">Membrane</keyword>
<dbReference type="Pfam" id="PF05137">
    <property type="entry name" value="PilN"/>
    <property type="match status" value="1"/>
</dbReference>
<feature type="coiled-coil region" evidence="1">
    <location>
        <begin position="57"/>
        <end position="91"/>
    </location>
</feature>
<sequence length="185" mass="20093">MAGINLLPWRDRQRAARHQHFLCLLVGIAVVGTCFIALGERVLDRATEQQTSRNAYLATLIANLDEQVGQINDLQARREQLLARLQIIQGLQGNRSASVRLFDQLARVLPDGVYFTELGRRGKTLSISGVAESNHQVSRLLRRLAAAGDLAVPVLEEVKAQSAGDEGSASVFRLTVAQAQAGAQA</sequence>
<dbReference type="GO" id="GO:0043107">
    <property type="term" value="P:type IV pilus-dependent motility"/>
    <property type="evidence" value="ECO:0007669"/>
    <property type="project" value="TreeGrafter"/>
</dbReference>
<evidence type="ECO:0000313" key="3">
    <source>
        <dbReference type="EMBL" id="MBC2689895.1"/>
    </source>
</evidence>
<organism evidence="3 4">
    <name type="scientific">Pseudomonas kielensis</name>
    <dbReference type="NCBI Taxonomy" id="2762577"/>
    <lineage>
        <taxon>Bacteria</taxon>
        <taxon>Pseudomonadati</taxon>
        <taxon>Pseudomonadota</taxon>
        <taxon>Gammaproteobacteria</taxon>
        <taxon>Pseudomonadales</taxon>
        <taxon>Pseudomonadaceae</taxon>
        <taxon>Pseudomonas</taxon>
    </lineage>
</organism>
<dbReference type="RefSeq" id="WP_166592076.1">
    <property type="nucleotide sequence ID" value="NZ_CP090311.1"/>
</dbReference>
<dbReference type="EMBL" id="JACMYG010000006">
    <property type="protein sequence ID" value="MBC2689895.1"/>
    <property type="molecule type" value="Genomic_DNA"/>
</dbReference>
<evidence type="ECO:0000313" key="4">
    <source>
        <dbReference type="Proteomes" id="UP000526003"/>
    </source>
</evidence>
<comment type="caution">
    <text evidence="3">The sequence shown here is derived from an EMBL/GenBank/DDBJ whole genome shotgun (WGS) entry which is preliminary data.</text>
</comment>
<reference evidence="3 4" key="1">
    <citation type="submission" date="2020-08" db="EMBL/GenBank/DDBJ databases">
        <title>Pseudomonas sp. nov.</title>
        <authorList>
            <person name="Gieschler S."/>
            <person name="Fiedler G."/>
            <person name="Brinks E."/>
            <person name="Boehnlein C."/>
            <person name="Franz C.M.A.P."/>
            <person name="Kabisch J."/>
        </authorList>
    </citation>
    <scope>NUCLEOTIDE SEQUENCE [LARGE SCALE GENOMIC DNA]</scope>
    <source>
        <strain evidence="3 4">MBT-1</strain>
    </source>
</reference>